<dbReference type="Proteomes" id="UP000305836">
    <property type="component" value="Unassembled WGS sequence"/>
</dbReference>
<accession>A0A4U3M5Z9</accession>
<sequence length="214" mass="22806">MLFAEMRSAEVRQGQIRAVPRTGSVGPVEAARIAGEIWASVVINDRLTADLPTDISHLPPAAREGAARLLIELVPEHLDLLRILLDDSVSRVRSAAGAAASSLAKADSAAAEDLLAAISNSAAFADCFGNVLHALAERSLLLPASTLQACEYAAKAIATRSAGAARVGYDLSRLIFRLYQQTDDPDSRRRCLDVIDQLAQNGTYGLSQLLDSQR</sequence>
<dbReference type="InterPro" id="IPR016024">
    <property type="entry name" value="ARM-type_fold"/>
</dbReference>
<dbReference type="AlphaFoldDB" id="A0A4U3M5Z9"/>
<gene>
    <name evidence="1" type="ORF">FDA38_08730</name>
</gene>
<protein>
    <recommendedName>
        <fullName evidence="3">HEAT repeat protein</fullName>
    </recommendedName>
</protein>
<dbReference type="OrthoDB" id="7051144at2"/>
<comment type="caution">
    <text evidence="1">The sequence shown here is derived from an EMBL/GenBank/DDBJ whole genome shotgun (WGS) entry which is preliminary data.</text>
</comment>
<proteinExistence type="predicted"/>
<keyword evidence="2" id="KW-1185">Reference proteome</keyword>
<dbReference type="SUPFAM" id="SSF48371">
    <property type="entry name" value="ARM repeat"/>
    <property type="match status" value="1"/>
</dbReference>
<evidence type="ECO:0000313" key="1">
    <source>
        <dbReference type="EMBL" id="TKK82827.1"/>
    </source>
</evidence>
<evidence type="ECO:0008006" key="3">
    <source>
        <dbReference type="Google" id="ProtNLM"/>
    </source>
</evidence>
<organism evidence="1 2">
    <name type="scientific">Kribbella jiaozuonensis</name>
    <dbReference type="NCBI Taxonomy" id="2575441"/>
    <lineage>
        <taxon>Bacteria</taxon>
        <taxon>Bacillati</taxon>
        <taxon>Actinomycetota</taxon>
        <taxon>Actinomycetes</taxon>
        <taxon>Propionibacteriales</taxon>
        <taxon>Kribbellaceae</taxon>
        <taxon>Kribbella</taxon>
    </lineage>
</organism>
<reference evidence="1 2" key="1">
    <citation type="submission" date="2019-04" db="EMBL/GenBank/DDBJ databases">
        <title>Kribbella sp. NEAU-THZ 27 nov., a novel actinomycete isolated from soil.</title>
        <authorList>
            <person name="Duan L."/>
        </authorList>
    </citation>
    <scope>NUCLEOTIDE SEQUENCE [LARGE SCALE GENOMIC DNA]</scope>
    <source>
        <strain evidence="2">NEAU-THZ27</strain>
    </source>
</reference>
<evidence type="ECO:0000313" key="2">
    <source>
        <dbReference type="Proteomes" id="UP000305836"/>
    </source>
</evidence>
<dbReference type="EMBL" id="SZPZ01000001">
    <property type="protein sequence ID" value="TKK82827.1"/>
    <property type="molecule type" value="Genomic_DNA"/>
</dbReference>
<name>A0A4U3M5Z9_9ACTN</name>
<dbReference type="RefSeq" id="WP_137253516.1">
    <property type="nucleotide sequence ID" value="NZ_JBHSPQ010000001.1"/>
</dbReference>